<reference evidence="4" key="1">
    <citation type="journal article" date="2014" name="Genome Announc.">
        <title>Draft Genome Sequence of Marine Flavobacterium Jejuia pallidilutea Strain 11shimoA1 and Pigmentation Mutants.</title>
        <authorList>
            <person name="Takatani N."/>
            <person name="Nakanishi M."/>
            <person name="Meirelles P."/>
            <person name="Mino S."/>
            <person name="Suda W."/>
            <person name="Oshima K."/>
            <person name="Hattori M."/>
            <person name="Ohkuma M."/>
            <person name="Hosokawa M."/>
            <person name="Miyashita K."/>
            <person name="Thompson F.L."/>
            <person name="Niwa A."/>
            <person name="Sawabe T."/>
            <person name="Sawabe T."/>
        </authorList>
    </citation>
    <scope>NUCLEOTIDE SEQUENCE [LARGE SCALE GENOMIC DNA]</scope>
    <source>
        <strain evidence="4">JCM 19538</strain>
    </source>
</reference>
<sequence length="41" mass="4986">MLIVNKSKLLNVINKDKYIKKMKITFIHGYFRMILDNILFK</sequence>
<gene>
    <name evidence="1" type="ORF">JCM19301_3985</name>
    <name evidence="2" type="ORF">JCM19538_1921</name>
</gene>
<evidence type="ECO:0000313" key="4">
    <source>
        <dbReference type="Proteomes" id="UP000030184"/>
    </source>
</evidence>
<evidence type="ECO:0000313" key="3">
    <source>
        <dbReference type="Proteomes" id="UP000029641"/>
    </source>
</evidence>
<name>A0A090VLA4_9FLAO</name>
<comment type="caution">
    <text evidence="1">The sequence shown here is derived from an EMBL/GenBank/DDBJ whole genome shotgun (WGS) entry which is preliminary data.</text>
</comment>
<evidence type="ECO:0000313" key="2">
    <source>
        <dbReference type="EMBL" id="GAL88932.1"/>
    </source>
</evidence>
<evidence type="ECO:0000313" key="1">
    <source>
        <dbReference type="EMBL" id="GAL65525.1"/>
    </source>
</evidence>
<accession>A0A090VLA4</accession>
<dbReference type="Proteomes" id="UP000029641">
    <property type="component" value="Unassembled WGS sequence"/>
</dbReference>
<dbReference type="STRING" id="504487.JCM19538_1921"/>
<dbReference type="EMBL" id="BBNY01000005">
    <property type="protein sequence ID" value="GAL88932.1"/>
    <property type="molecule type" value="Genomic_DNA"/>
</dbReference>
<organism evidence="1 3">
    <name type="scientific">Jejuia pallidilutea</name>
    <dbReference type="NCBI Taxonomy" id="504487"/>
    <lineage>
        <taxon>Bacteria</taxon>
        <taxon>Pseudomonadati</taxon>
        <taxon>Bacteroidota</taxon>
        <taxon>Flavobacteriia</taxon>
        <taxon>Flavobacteriales</taxon>
        <taxon>Flavobacteriaceae</taxon>
        <taxon>Jejuia</taxon>
    </lineage>
</organism>
<dbReference type="EMBL" id="BBNR01000001">
    <property type="protein sequence ID" value="GAL65525.1"/>
    <property type="molecule type" value="Genomic_DNA"/>
</dbReference>
<protein>
    <submittedName>
        <fullName evidence="1">Uncharacterized protein</fullName>
    </submittedName>
</protein>
<dbReference type="AlphaFoldDB" id="A0A090VLA4"/>
<dbReference type="Proteomes" id="UP000030184">
    <property type="component" value="Unassembled WGS sequence"/>
</dbReference>
<keyword evidence="4" id="KW-1185">Reference proteome</keyword>
<proteinExistence type="predicted"/>